<evidence type="ECO:0000313" key="3">
    <source>
        <dbReference type="Proteomes" id="UP000316649"/>
    </source>
</evidence>
<evidence type="ECO:0000259" key="1">
    <source>
        <dbReference type="Pfam" id="PF01243"/>
    </source>
</evidence>
<accession>A0A557S9M7</accession>
<dbReference type="Proteomes" id="UP000316649">
    <property type="component" value="Unassembled WGS sequence"/>
</dbReference>
<feature type="domain" description="Pyridoxamine 5'-phosphate oxidase N-terminal" evidence="1">
    <location>
        <begin position="13"/>
        <end position="145"/>
    </location>
</feature>
<dbReference type="RefSeq" id="WP_144359134.1">
    <property type="nucleotide sequence ID" value="NZ_VMNH01000012.1"/>
</dbReference>
<proteinExistence type="predicted"/>
<evidence type="ECO:0000313" key="2">
    <source>
        <dbReference type="EMBL" id="TVO74116.1"/>
    </source>
</evidence>
<sequence length="168" mass="18578">MNDSENETLAAVKEAYLALIASQQTLMLSTVNAMQQAEISYAPYVQDSQGTFCIFVSQLASHTGNLQRTGNGSVMFIREESKSRNLFARERLIYQCQTKEILRTDPAYDELLNQMQGRFGETVALLRSLADFHLIALVPTSGRYVAGFGKAYDLSLPDGMPVPVMRGG</sequence>
<dbReference type="OrthoDB" id="9776211at2"/>
<dbReference type="AlphaFoldDB" id="A0A557S9M7"/>
<name>A0A557S9M7_9GAMM</name>
<dbReference type="EMBL" id="VMNH01000012">
    <property type="protein sequence ID" value="TVO74116.1"/>
    <property type="molecule type" value="Genomic_DNA"/>
</dbReference>
<dbReference type="SUPFAM" id="SSF50475">
    <property type="entry name" value="FMN-binding split barrel"/>
    <property type="match status" value="1"/>
</dbReference>
<dbReference type="PIRSF" id="PIRSF004633">
    <property type="entry name" value="UCP_PLP_oxd"/>
    <property type="match status" value="1"/>
</dbReference>
<dbReference type="InterPro" id="IPR014419">
    <property type="entry name" value="HutZ"/>
</dbReference>
<gene>
    <name evidence="2" type="ORF">FHP88_11005</name>
</gene>
<protein>
    <submittedName>
        <fullName evidence="2">HugZ family protein</fullName>
    </submittedName>
</protein>
<organism evidence="2 3">
    <name type="scientific">Sedimenticola selenatireducens</name>
    <dbReference type="NCBI Taxonomy" id="191960"/>
    <lineage>
        <taxon>Bacteria</taxon>
        <taxon>Pseudomonadati</taxon>
        <taxon>Pseudomonadota</taxon>
        <taxon>Gammaproteobacteria</taxon>
        <taxon>Chromatiales</taxon>
        <taxon>Sedimenticolaceae</taxon>
        <taxon>Sedimenticola</taxon>
    </lineage>
</organism>
<dbReference type="Gene3D" id="2.30.110.10">
    <property type="entry name" value="Electron Transport, Fmn-binding Protein, Chain A"/>
    <property type="match status" value="1"/>
</dbReference>
<dbReference type="InterPro" id="IPR012349">
    <property type="entry name" value="Split_barrel_FMN-bd"/>
</dbReference>
<dbReference type="Pfam" id="PF01243">
    <property type="entry name" value="PNPOx_N"/>
    <property type="match status" value="1"/>
</dbReference>
<dbReference type="InterPro" id="IPR011576">
    <property type="entry name" value="Pyridox_Oxase_N"/>
</dbReference>
<keyword evidence="3" id="KW-1185">Reference proteome</keyword>
<reference evidence="2 3" key="1">
    <citation type="submission" date="2019-07" db="EMBL/GenBank/DDBJ databases">
        <title>The pathways for chlorine oxyanion respiration interact through the shared metabolite chlorate.</title>
        <authorList>
            <person name="Barnum T.P."/>
            <person name="Cheng Y."/>
            <person name="Hill K.A."/>
            <person name="Lucas L.N."/>
            <person name="Carlson H.K."/>
            <person name="Coates J.D."/>
        </authorList>
    </citation>
    <scope>NUCLEOTIDE SEQUENCE [LARGE SCALE GENOMIC DNA]</scope>
    <source>
        <strain evidence="2 3">BK-1</strain>
    </source>
</reference>
<comment type="caution">
    <text evidence="2">The sequence shown here is derived from an EMBL/GenBank/DDBJ whole genome shotgun (WGS) entry which is preliminary data.</text>
</comment>